<organism evidence="2 3">
    <name type="scientific">Asaia bogorensis NBRC 16594</name>
    <dbReference type="NCBI Taxonomy" id="1231624"/>
    <lineage>
        <taxon>Bacteria</taxon>
        <taxon>Pseudomonadati</taxon>
        <taxon>Pseudomonadota</taxon>
        <taxon>Alphaproteobacteria</taxon>
        <taxon>Acetobacterales</taxon>
        <taxon>Acetobacteraceae</taxon>
        <taxon>Asaia</taxon>
    </lineage>
</organism>
<feature type="compositionally biased region" description="Polar residues" evidence="1">
    <location>
        <begin position="443"/>
        <end position="485"/>
    </location>
</feature>
<evidence type="ECO:0000256" key="1">
    <source>
        <dbReference type="SAM" id="MobiDB-lite"/>
    </source>
</evidence>
<protein>
    <submittedName>
        <fullName evidence="2">Uncharacterized protein</fullName>
    </submittedName>
</protein>
<reference evidence="2 3" key="1">
    <citation type="submission" date="2019-07" db="EMBL/GenBank/DDBJ databases">
        <title>Whole genome shotgun sequence of Asaia bogorensis NBRC 16594.</title>
        <authorList>
            <person name="Hosoyama A."/>
            <person name="Uohara A."/>
            <person name="Ohji S."/>
            <person name="Ichikawa N."/>
        </authorList>
    </citation>
    <scope>NUCLEOTIDE SEQUENCE [LARGE SCALE GENOMIC DNA]</scope>
    <source>
        <strain evidence="2 3">NBRC 16594</strain>
    </source>
</reference>
<feature type="compositionally biased region" description="Polar residues" evidence="1">
    <location>
        <begin position="392"/>
        <end position="410"/>
    </location>
</feature>
<dbReference type="Proteomes" id="UP000321287">
    <property type="component" value="Unassembled WGS sequence"/>
</dbReference>
<feature type="compositionally biased region" description="Polar residues" evidence="1">
    <location>
        <begin position="425"/>
        <end position="435"/>
    </location>
</feature>
<dbReference type="AlphaFoldDB" id="A0AAN4R2D1"/>
<keyword evidence="3" id="KW-1185">Reference proteome</keyword>
<feature type="compositionally biased region" description="Polar residues" evidence="1">
    <location>
        <begin position="321"/>
        <end position="331"/>
    </location>
</feature>
<gene>
    <name evidence="2" type="ORF">ABO01nite_10520</name>
</gene>
<sequence length="502" mass="49098">MMADCLYRRPASRHTRRVALAALLLAGLAPLGPGGAGFDGHAMAAPAHAGSPVVMDAEDLDLSVPCLGRFEIMVDPAMSDGVSIDSSPSGGAHLTMRTGKTQGSSKVLITSRTCAPNARVSILVAPNVGVMIHDSHDTHIIIHGTLASLEASLEAGQLDADTIQSLDLSLRGTEQVHIASLNRAAQVVETGASGLVVDHADLDAFSAQLSETSHLTVTDGRFDVLTLMVENAASARLGGSANTATVSASGTGLVAIPTVSGALTRTGNVQIGPVASPPPDAGSPPQSPSAPTAAPPAPPAPGDKTLPQDHAAQGSVPHDSATPSGAPQSGVATGGAFPAGIPQGSPVQGNGVSGPTQIAPQGMTPPSTPPLPPETSGQNVPTPPTPAPATGNPGQSGTVTAPAASSTSGIATPPPVSPSVATVPNTGVASQSPTAATPGVANSAPNSAGQPSGTNTPATQPVTNGAAQSSPQDSSGAATRTTGSVTPAIPAAPSASKGDQTR</sequence>
<proteinExistence type="predicted"/>
<comment type="caution">
    <text evidence="2">The sequence shown here is derived from an EMBL/GenBank/DDBJ whole genome shotgun (WGS) entry which is preliminary data.</text>
</comment>
<name>A0AAN4R2D1_9PROT</name>
<evidence type="ECO:0000313" key="3">
    <source>
        <dbReference type="Proteomes" id="UP000321287"/>
    </source>
</evidence>
<feature type="compositionally biased region" description="Polar residues" evidence="1">
    <location>
        <begin position="345"/>
        <end position="359"/>
    </location>
</feature>
<dbReference type="EMBL" id="BJVS01000002">
    <property type="protein sequence ID" value="GEL53045.1"/>
    <property type="molecule type" value="Genomic_DNA"/>
</dbReference>
<feature type="region of interest" description="Disordered" evidence="1">
    <location>
        <begin position="268"/>
        <end position="502"/>
    </location>
</feature>
<evidence type="ECO:0000313" key="2">
    <source>
        <dbReference type="EMBL" id="GEL53045.1"/>
    </source>
</evidence>
<dbReference type="GeneID" id="78225481"/>
<dbReference type="RefSeq" id="WP_062163885.1">
    <property type="nucleotide sequence ID" value="NZ_AP014690.1"/>
</dbReference>
<accession>A0AAN4R2D1</accession>
<feature type="compositionally biased region" description="Pro residues" evidence="1">
    <location>
        <begin position="275"/>
        <end position="301"/>
    </location>
</feature>